<gene>
    <name evidence="2" type="ORF">DLB95_26365</name>
</gene>
<dbReference type="InterPro" id="IPR004860">
    <property type="entry name" value="LAGLIDADG_dom"/>
</dbReference>
<evidence type="ECO:0000259" key="1">
    <source>
        <dbReference type="PROSITE" id="PS50819"/>
    </source>
</evidence>
<dbReference type="InterPro" id="IPR027434">
    <property type="entry name" value="Homing_endonucl"/>
</dbReference>
<accession>A0A5Y3WA74</accession>
<dbReference type="Gene3D" id="3.10.28.10">
    <property type="entry name" value="Homing endonucleases"/>
    <property type="match status" value="1"/>
</dbReference>
<organism evidence="2">
    <name type="scientific">Salmonella diarizonae</name>
    <dbReference type="NCBI Taxonomy" id="59204"/>
    <lineage>
        <taxon>Bacteria</taxon>
        <taxon>Pseudomonadati</taxon>
        <taxon>Pseudomonadota</taxon>
        <taxon>Gammaproteobacteria</taxon>
        <taxon>Enterobacterales</taxon>
        <taxon>Enterobacteriaceae</taxon>
        <taxon>Salmonella</taxon>
    </lineage>
</organism>
<dbReference type="SUPFAM" id="SSF55608">
    <property type="entry name" value="Homing endonucleases"/>
    <property type="match status" value="1"/>
</dbReference>
<dbReference type="PROSITE" id="PS50819">
    <property type="entry name" value="INTEIN_ENDONUCLEASE"/>
    <property type="match status" value="1"/>
</dbReference>
<dbReference type="EMBL" id="AAIYJF010000036">
    <property type="protein sequence ID" value="ECJ4380636.1"/>
    <property type="molecule type" value="Genomic_DNA"/>
</dbReference>
<dbReference type="InterPro" id="IPR004042">
    <property type="entry name" value="Intein_endonuc_central"/>
</dbReference>
<name>A0A5Y3WA74_SALDZ</name>
<dbReference type="Proteomes" id="UP000839781">
    <property type="component" value="Unassembled WGS sequence"/>
</dbReference>
<comment type="caution">
    <text evidence="2">The sequence shown here is derived from an EMBL/GenBank/DDBJ whole genome shotgun (WGS) entry which is preliminary data.</text>
</comment>
<proteinExistence type="predicted"/>
<reference evidence="2" key="1">
    <citation type="submission" date="2018-05" db="EMBL/GenBank/DDBJ databases">
        <authorList>
            <person name="Ashton P.M."/>
            <person name="Dallman T."/>
            <person name="Nair S."/>
            <person name="De Pinna E."/>
            <person name="Peters T."/>
            <person name="Grant K."/>
        </authorList>
    </citation>
    <scope>NUCLEOTIDE SEQUENCE [LARGE SCALE GENOMIC DNA]</scope>
    <source>
        <strain evidence="2">474878</strain>
    </source>
</reference>
<dbReference type="GO" id="GO:0004519">
    <property type="term" value="F:endonuclease activity"/>
    <property type="evidence" value="ECO:0007669"/>
    <property type="project" value="InterPro"/>
</dbReference>
<feature type="domain" description="DOD-type homing endonuclease" evidence="1">
    <location>
        <begin position="1"/>
        <end position="65"/>
    </location>
</feature>
<sequence length="126" mass="14191">MLNKFNAFNFCVLEKILCAPKEYVSAYLRGYFDGGTRFHLNQITAPAVCRELASDLVCLLNLFEIKGEITKTPTGFEVVISGRGDINAFREEIDFLNDTHDFSGAREKKQLVMALIMKGCVKHIIP</sequence>
<evidence type="ECO:0000313" key="2">
    <source>
        <dbReference type="EMBL" id="ECJ4380636.1"/>
    </source>
</evidence>
<dbReference type="Pfam" id="PF14528">
    <property type="entry name" value="LAGLIDADG_3"/>
    <property type="match status" value="1"/>
</dbReference>
<protein>
    <recommendedName>
        <fullName evidence="1">DOD-type homing endonuclease domain-containing protein</fullName>
    </recommendedName>
</protein>
<dbReference type="AlphaFoldDB" id="A0A5Y3WA74"/>